<dbReference type="Pfam" id="PF16109">
    <property type="entry name" value="DUF4827"/>
    <property type="match status" value="1"/>
</dbReference>
<proteinExistence type="predicted"/>
<evidence type="ECO:0000313" key="3">
    <source>
        <dbReference type="Proteomes" id="UP000004394"/>
    </source>
</evidence>
<evidence type="ECO:0000256" key="1">
    <source>
        <dbReference type="SAM" id="SignalP"/>
    </source>
</evidence>
<dbReference type="HOGENOM" id="CLU_114525_0_0_10"/>
<keyword evidence="3" id="KW-1185">Reference proteome</keyword>
<feature type="signal peptide" evidence="1">
    <location>
        <begin position="1"/>
        <end position="28"/>
    </location>
</feature>
<dbReference type="Gene3D" id="3.10.50.40">
    <property type="match status" value="1"/>
</dbReference>
<dbReference type="InterPro" id="IPR032252">
    <property type="entry name" value="DUF4827"/>
</dbReference>
<name>E0NTI9_9BACT</name>
<gene>
    <name evidence="2" type="ORF">HMPREF0658_1491</name>
</gene>
<dbReference type="GO" id="GO:0003755">
    <property type="term" value="F:peptidyl-prolyl cis-trans isomerase activity"/>
    <property type="evidence" value="ECO:0007669"/>
    <property type="project" value="InterPro"/>
</dbReference>
<dbReference type="PROSITE" id="PS51257">
    <property type="entry name" value="PROKAR_LIPOPROTEIN"/>
    <property type="match status" value="1"/>
</dbReference>
<dbReference type="STRING" id="862515.HMPREF0658_1491"/>
<dbReference type="InterPro" id="IPR046357">
    <property type="entry name" value="PPIase_dom_sf"/>
</dbReference>
<accession>E0NTI9</accession>
<dbReference type="AlphaFoldDB" id="E0NTI9"/>
<organism evidence="2 3">
    <name type="scientific">Hoylesella marshii DSM 16973 = JCM 13450</name>
    <dbReference type="NCBI Taxonomy" id="862515"/>
    <lineage>
        <taxon>Bacteria</taxon>
        <taxon>Pseudomonadati</taxon>
        <taxon>Bacteroidota</taxon>
        <taxon>Bacteroidia</taxon>
        <taxon>Bacteroidales</taxon>
        <taxon>Prevotellaceae</taxon>
        <taxon>Hoylesella</taxon>
    </lineage>
</organism>
<dbReference type="OrthoDB" id="1096383at2"/>
<evidence type="ECO:0000313" key="2">
    <source>
        <dbReference type="EMBL" id="EFM01372.1"/>
    </source>
</evidence>
<keyword evidence="1" id="KW-0732">Signal</keyword>
<comment type="caution">
    <text evidence="2">The sequence shown here is derived from an EMBL/GenBank/DDBJ whole genome shotgun (WGS) entry which is preliminary data.</text>
</comment>
<sequence>MIYTRNRIKNTACLWAVLSLSLFLTACSNNETYSDKKKRERAAITQYIANHHIKVISEAQFYAQNCTTDTAKNEYVLFSSSGVYMQIVREGCGAKLKNGETARVLCRFTETNLKTDSVQLSNQYNSFTYLVDKMDVTNTTGTFRASFVKGSSLMYVAYGRSGSTAVPGGWLVPFTFIKVGRPKTATDEIAKVNLIVPHTQGQAVASARVYPCLYNITYERGI</sequence>
<dbReference type="RefSeq" id="WP_006949627.1">
    <property type="nucleotide sequence ID" value="NZ_BAJI01000002.1"/>
</dbReference>
<dbReference type="Proteomes" id="UP000004394">
    <property type="component" value="Unassembled WGS sequence"/>
</dbReference>
<reference evidence="2" key="1">
    <citation type="submission" date="2010-07" db="EMBL/GenBank/DDBJ databases">
        <authorList>
            <person name="Muzny D."/>
            <person name="Qin X."/>
            <person name="Deng J."/>
            <person name="Jiang H."/>
            <person name="Liu Y."/>
            <person name="Qu J."/>
            <person name="Song X.-Z."/>
            <person name="Zhang L."/>
            <person name="Thornton R."/>
            <person name="Coyle M."/>
            <person name="Francisco L."/>
            <person name="Jackson L."/>
            <person name="Javaid M."/>
            <person name="Korchina V."/>
            <person name="Kovar C."/>
            <person name="Mata R."/>
            <person name="Mathew T."/>
            <person name="Ngo R."/>
            <person name="Nguyen L."/>
            <person name="Nguyen N."/>
            <person name="Okwuonu G."/>
            <person name="Ongeri F."/>
            <person name="Pham C."/>
            <person name="Simmons D."/>
            <person name="Wilczek-Boney K."/>
            <person name="Hale W."/>
            <person name="Jakkamsetti A."/>
            <person name="Pham P."/>
            <person name="Ruth R."/>
            <person name="San Lucas F."/>
            <person name="Warren J."/>
            <person name="Zhang J."/>
            <person name="Zhao Z."/>
            <person name="Zhou C."/>
            <person name="Zhu D."/>
            <person name="Lee S."/>
            <person name="Bess C."/>
            <person name="Blankenburg K."/>
            <person name="Forbes L."/>
            <person name="Fu Q."/>
            <person name="Gubbala S."/>
            <person name="Hirani K."/>
            <person name="Jayaseelan J.C."/>
            <person name="Lara F."/>
            <person name="Munidasa M."/>
            <person name="Palculict T."/>
            <person name="Patil S."/>
            <person name="Pu L.-L."/>
            <person name="Saada N."/>
            <person name="Tang L."/>
            <person name="Weissenberger G."/>
            <person name="Zhu Y."/>
            <person name="Hemphill L."/>
            <person name="Shang Y."/>
            <person name="Youmans B."/>
            <person name="Ayvaz T."/>
            <person name="Ross M."/>
            <person name="Santibanez J."/>
            <person name="Aqrawi P."/>
            <person name="Gross S."/>
            <person name="Joshi V."/>
            <person name="Fowler G."/>
            <person name="Nazareth L."/>
            <person name="Reid J."/>
            <person name="Worley K."/>
            <person name="Petrosino J."/>
            <person name="Highlander S."/>
            <person name="Gibbs R."/>
        </authorList>
    </citation>
    <scope>NUCLEOTIDE SEQUENCE [LARGE SCALE GENOMIC DNA]</scope>
    <source>
        <strain evidence="2">DSM 16973</strain>
    </source>
</reference>
<dbReference type="EMBL" id="AEEI01000050">
    <property type="protein sequence ID" value="EFM01372.1"/>
    <property type="molecule type" value="Genomic_DNA"/>
</dbReference>
<feature type="chain" id="PRO_5003138348" description="DUF4827 domain-containing protein" evidence="1">
    <location>
        <begin position="29"/>
        <end position="222"/>
    </location>
</feature>
<evidence type="ECO:0008006" key="4">
    <source>
        <dbReference type="Google" id="ProtNLM"/>
    </source>
</evidence>
<dbReference type="eggNOG" id="ENOG5032PII">
    <property type="taxonomic scope" value="Bacteria"/>
</dbReference>
<dbReference type="BioCyc" id="PMAR862515-HMP:GMOO-1514-MONOMER"/>
<protein>
    <recommendedName>
        <fullName evidence="4">DUF4827 domain-containing protein</fullName>
    </recommendedName>
</protein>